<dbReference type="EMBL" id="BAABIA010000002">
    <property type="protein sequence ID" value="GAA5135673.1"/>
    <property type="molecule type" value="Genomic_DNA"/>
</dbReference>
<proteinExistence type="predicted"/>
<keyword evidence="2" id="KW-1185">Reference proteome</keyword>
<evidence type="ECO:0008006" key="3">
    <source>
        <dbReference type="Google" id="ProtNLM"/>
    </source>
</evidence>
<name>A0ABP9NWP9_9BACT</name>
<sequence>MVATDLFRYYDNNPDFYQRNQDFFRPINKGLGVFTGHDAFTVETDRLQRASFTVDGNFNILTREFNPELAHIKAGPLYFDVLFAGAGVIFSDFNGELPGTDLDQNDDGWAAFVEVGVRGLLRLSDSIYLSVAANLIYLPMENELAFRLGNSANPGLLFRFNLNEQLGEWEILFFDEFLGRSGLDVFVDADSPGVDRAGRYYFGFLSDRSNDFYSSNQAFFVNTVGFRASRPLFDNQWRFGSGIEHSDYWTSFSFDDHGTRDFLELFMQYEGSTIPFAPRFSYQYVSNDGYRSLLHQLELQLTGRLTENLNWLGAAGYAFRTGDAPETNDFIWRFELDHTITRSTRHYLAVGQGYQYNEFQADTRRSTYGRYGIDQRITSRFNIDAFVQYAENETSVNNRFPIRDRFGAGMIMTYLPLDFTAIRAMALYDQVDQSTTTDDSARWLYRVEVNQQFSHRLTGNVFYQYEEMNSDVNPFTEHFFGVSMRRYF</sequence>
<dbReference type="Proteomes" id="UP001499852">
    <property type="component" value="Unassembled WGS sequence"/>
</dbReference>
<comment type="caution">
    <text evidence="1">The sequence shown here is derived from an EMBL/GenBank/DDBJ whole genome shotgun (WGS) entry which is preliminary data.</text>
</comment>
<evidence type="ECO:0000313" key="2">
    <source>
        <dbReference type="Proteomes" id="UP001499852"/>
    </source>
</evidence>
<organism evidence="1 2">
    <name type="scientific">Prosthecobacter algae</name>
    <dbReference type="NCBI Taxonomy" id="1144682"/>
    <lineage>
        <taxon>Bacteria</taxon>
        <taxon>Pseudomonadati</taxon>
        <taxon>Verrucomicrobiota</taxon>
        <taxon>Verrucomicrobiia</taxon>
        <taxon>Verrucomicrobiales</taxon>
        <taxon>Verrucomicrobiaceae</taxon>
        <taxon>Prosthecobacter</taxon>
    </lineage>
</organism>
<protein>
    <recommendedName>
        <fullName evidence="3">Porin</fullName>
    </recommendedName>
</protein>
<evidence type="ECO:0000313" key="1">
    <source>
        <dbReference type="EMBL" id="GAA5135673.1"/>
    </source>
</evidence>
<reference evidence="2" key="1">
    <citation type="journal article" date="2019" name="Int. J. Syst. Evol. Microbiol.">
        <title>The Global Catalogue of Microorganisms (GCM) 10K type strain sequencing project: providing services to taxonomists for standard genome sequencing and annotation.</title>
        <authorList>
            <consortium name="The Broad Institute Genomics Platform"/>
            <consortium name="The Broad Institute Genome Sequencing Center for Infectious Disease"/>
            <person name="Wu L."/>
            <person name="Ma J."/>
        </authorList>
    </citation>
    <scope>NUCLEOTIDE SEQUENCE [LARGE SCALE GENOMIC DNA]</scope>
    <source>
        <strain evidence="2">JCM 18053</strain>
    </source>
</reference>
<gene>
    <name evidence="1" type="ORF">GCM10023213_09370</name>
</gene>
<accession>A0ABP9NWP9</accession>